<dbReference type="SMART" id="SM00612">
    <property type="entry name" value="Kelch"/>
    <property type="match status" value="4"/>
</dbReference>
<dbReference type="RefSeq" id="XP_002738039.1">
    <property type="nucleotide sequence ID" value="XM_002737993.1"/>
</dbReference>
<name>A0ABM0GV81_SACKO</name>
<evidence type="ECO:0000256" key="1">
    <source>
        <dbReference type="ARBA" id="ARBA00022441"/>
    </source>
</evidence>
<dbReference type="InterPro" id="IPR006652">
    <property type="entry name" value="Kelch_1"/>
</dbReference>
<dbReference type="Gene3D" id="2.120.10.80">
    <property type="entry name" value="Kelch-type beta propeller"/>
    <property type="match status" value="1"/>
</dbReference>
<dbReference type="InterPro" id="IPR011333">
    <property type="entry name" value="SKP1/BTB/POZ_sf"/>
</dbReference>
<dbReference type="SMART" id="SM00875">
    <property type="entry name" value="BACK"/>
    <property type="match status" value="1"/>
</dbReference>
<dbReference type="Gene3D" id="3.30.710.10">
    <property type="entry name" value="Potassium Channel Kv1.1, Chain A"/>
    <property type="match status" value="1"/>
</dbReference>
<dbReference type="Pfam" id="PF24981">
    <property type="entry name" value="Beta-prop_ATRN-LZTR1"/>
    <property type="match status" value="1"/>
</dbReference>
<evidence type="ECO:0000313" key="5">
    <source>
        <dbReference type="RefSeq" id="XP_002738039.1"/>
    </source>
</evidence>
<dbReference type="SMART" id="SM00225">
    <property type="entry name" value="BTB"/>
    <property type="match status" value="1"/>
</dbReference>
<feature type="domain" description="BTB" evidence="3">
    <location>
        <begin position="24"/>
        <end position="93"/>
    </location>
</feature>
<protein>
    <submittedName>
        <fullName evidence="5">Kelch-like protein 17-like</fullName>
    </submittedName>
</protein>
<dbReference type="SUPFAM" id="SSF54695">
    <property type="entry name" value="POZ domain"/>
    <property type="match status" value="1"/>
</dbReference>
<evidence type="ECO:0000259" key="3">
    <source>
        <dbReference type="PROSITE" id="PS50097"/>
    </source>
</evidence>
<dbReference type="Pfam" id="PF07707">
    <property type="entry name" value="BACK"/>
    <property type="match status" value="1"/>
</dbReference>
<dbReference type="GeneID" id="100369095"/>
<dbReference type="Gene3D" id="1.25.40.420">
    <property type="match status" value="1"/>
</dbReference>
<dbReference type="InterPro" id="IPR017096">
    <property type="entry name" value="BTB-kelch_protein"/>
</dbReference>
<organism evidence="4 5">
    <name type="scientific">Saccoglossus kowalevskii</name>
    <name type="common">Acorn worm</name>
    <dbReference type="NCBI Taxonomy" id="10224"/>
    <lineage>
        <taxon>Eukaryota</taxon>
        <taxon>Metazoa</taxon>
        <taxon>Hemichordata</taxon>
        <taxon>Enteropneusta</taxon>
        <taxon>Harrimaniidae</taxon>
        <taxon>Saccoglossus</taxon>
    </lineage>
</organism>
<dbReference type="InterPro" id="IPR015915">
    <property type="entry name" value="Kelch-typ_b-propeller"/>
</dbReference>
<accession>A0ABM0GV81</accession>
<sequence length="588" mass="66329">MATSLSHRPPLQNLQSMYDEKTLCDITVVVCGREFQAHKVILAACSDYFKLMFTSEMQEQSLAKVELKCELLTSDSFDILLKYAYSGNLVLSSDNVFDVITAADHLQIVSAVETCCQFIIKSCLEIFDIKVGDCLAVATYADKYSQLEYLGKTLNKTLAKNFVKVMAYPDTCEQLSYERLCSLLELDSLCASSELQILQTLLKWLRHNWEHRMQFAADLLGKVRFGLIDKYDLVELLEVDDIQQIPECKELYYKAMVYHALPDRNREPCDLINQPRASCLALVSINTVVMQYYDRNTMRWVTLPKFVNNSTGRQITGFNAPAVVAHGNFIYVAGGNIQGPTCNLSRYDIGRNAWDKLAPMKSCRFAFSLCIFDGYMYAVGGYSDSGYLAHNNAERFNFITGHWQYIGQLNTPRFHVAVTPYQGFLYAVGGQKDKFTALKSVQRFDPAKNTWETLNPTIHAHTQASLMEIDGKLYVSGGKTNGPDRSSDLINSQTVEVYDGKTDCWRDVPQDLIPPGNIPAVNIGSDVYIVLNGYTYKTGIQTTPDQVYYVDLDDWANVVNFIRGLSITCVPINVERLIDLNDVKDSKV</sequence>
<dbReference type="PANTHER" id="PTHR45632">
    <property type="entry name" value="LD33804P"/>
    <property type="match status" value="1"/>
</dbReference>
<dbReference type="SUPFAM" id="SSF117281">
    <property type="entry name" value="Kelch motif"/>
    <property type="match status" value="1"/>
</dbReference>
<dbReference type="InterPro" id="IPR011705">
    <property type="entry name" value="BACK"/>
</dbReference>
<evidence type="ECO:0000256" key="2">
    <source>
        <dbReference type="ARBA" id="ARBA00022737"/>
    </source>
</evidence>
<dbReference type="Proteomes" id="UP000694865">
    <property type="component" value="Unplaced"/>
</dbReference>
<evidence type="ECO:0000313" key="4">
    <source>
        <dbReference type="Proteomes" id="UP000694865"/>
    </source>
</evidence>
<dbReference type="PROSITE" id="PS50097">
    <property type="entry name" value="BTB"/>
    <property type="match status" value="1"/>
</dbReference>
<reference evidence="5" key="1">
    <citation type="submission" date="2025-08" db="UniProtKB">
        <authorList>
            <consortium name="RefSeq"/>
        </authorList>
    </citation>
    <scope>IDENTIFICATION</scope>
    <source>
        <tissue evidence="5">Testes</tissue>
    </source>
</reference>
<proteinExistence type="predicted"/>
<keyword evidence="4" id="KW-1185">Reference proteome</keyword>
<dbReference type="Pfam" id="PF00651">
    <property type="entry name" value="BTB"/>
    <property type="match status" value="1"/>
</dbReference>
<dbReference type="InterPro" id="IPR000210">
    <property type="entry name" value="BTB/POZ_dom"/>
</dbReference>
<dbReference type="PIRSF" id="PIRSF037037">
    <property type="entry name" value="Kelch-like_protein_gigaxonin"/>
    <property type="match status" value="1"/>
</dbReference>
<keyword evidence="1" id="KW-0880">Kelch repeat</keyword>
<dbReference type="InterPro" id="IPR056737">
    <property type="entry name" value="Beta-prop_ATRN-MKLN-like"/>
</dbReference>
<keyword evidence="2" id="KW-0677">Repeat</keyword>
<dbReference type="PANTHER" id="PTHR45632:SF13">
    <property type="entry name" value="KELCH-LIKE PROTEIN 26"/>
    <property type="match status" value="1"/>
</dbReference>
<gene>
    <name evidence="5" type="primary">LOC100369095</name>
</gene>